<dbReference type="PANTHER" id="PTHR11242:SF0">
    <property type="entry name" value="TPR_REGION DOMAIN-CONTAINING PROTEIN"/>
    <property type="match status" value="1"/>
</dbReference>
<dbReference type="HOGENOM" id="CLU_809993_0_0_1"/>
<dbReference type="OrthoDB" id="5829758at2759"/>
<accession>L1JM73</accession>
<feature type="region of interest" description="Disordered" evidence="3">
    <location>
        <begin position="1"/>
        <end position="20"/>
    </location>
</feature>
<evidence type="ECO:0000313" key="6">
    <source>
        <dbReference type="Proteomes" id="UP000011087"/>
    </source>
</evidence>
<dbReference type="eggNOG" id="KOG0543">
    <property type="taxonomic scope" value="Eukaryota"/>
</dbReference>
<feature type="compositionally biased region" description="Low complexity" evidence="3">
    <location>
        <begin position="268"/>
        <end position="292"/>
    </location>
</feature>
<name>L1JM73_GUITC</name>
<dbReference type="InterPro" id="IPR039663">
    <property type="entry name" value="AIP/AIPL1/TTC9"/>
</dbReference>
<proteinExistence type="predicted"/>
<dbReference type="AlphaFoldDB" id="L1JM73"/>
<evidence type="ECO:0000256" key="2">
    <source>
        <dbReference type="ARBA" id="ARBA00022803"/>
    </source>
</evidence>
<sequence length="343" mass="38558">MENVREDIGGSSKGVAPAPKQYERDAMNRPIVMDGCVRGTFADQQLAMDLIYPEDRLPVKDEGELLLGPDDWKKQDMFFEYRIKEGQFSEAAVLYRKGLYYSVFDESQFNFELQDTHRVEVVKIVVPLRLNYALCLLKDSYEPIKNPLPNVDQRFKEAIENCTEVLNLFKTQQAGLNEADKVKALYRRGLARSLAWRKKAEMGDLDKAKDDMSEALKLEPSNKDVRRELNFLREKEREATEKQKKIWSSTLARGLDDGEDGGAGGSQCQGAAAAAADRSNLSSGAKDSGAKAASDRESKAKEAKAEIQRYLDELEQKPPQRPAGGGWGMGWIKDTVGNFFSRK</sequence>
<reference evidence="5" key="3">
    <citation type="submission" date="2015-06" db="UniProtKB">
        <authorList>
            <consortium name="EnsemblProtists"/>
        </authorList>
    </citation>
    <scope>IDENTIFICATION</scope>
</reference>
<dbReference type="STRING" id="905079.L1JM73"/>
<dbReference type="KEGG" id="gtt:GUITHDRAFT_104793"/>
<evidence type="ECO:0000256" key="3">
    <source>
        <dbReference type="SAM" id="MobiDB-lite"/>
    </source>
</evidence>
<dbReference type="Gene3D" id="1.25.40.10">
    <property type="entry name" value="Tetratricopeptide repeat domain"/>
    <property type="match status" value="1"/>
</dbReference>
<dbReference type="PANTHER" id="PTHR11242">
    <property type="entry name" value="ARYL HYDROCARBON RECEPTOR INTERACTING PROTEIN RELATED"/>
    <property type="match status" value="1"/>
</dbReference>
<dbReference type="PaxDb" id="55529-EKX49265"/>
<keyword evidence="6" id="KW-1185">Reference proteome</keyword>
<evidence type="ECO:0000313" key="5">
    <source>
        <dbReference type="EnsemblProtists" id="EKX49265"/>
    </source>
</evidence>
<dbReference type="RefSeq" id="XP_005836245.1">
    <property type="nucleotide sequence ID" value="XM_005836188.1"/>
</dbReference>
<feature type="region of interest" description="Disordered" evidence="3">
    <location>
        <begin position="257"/>
        <end position="331"/>
    </location>
</feature>
<protein>
    <submittedName>
        <fullName evidence="4 5">Uncharacterized protein</fullName>
    </submittedName>
</protein>
<dbReference type="Proteomes" id="UP000011087">
    <property type="component" value="Unassembled WGS sequence"/>
</dbReference>
<dbReference type="GeneID" id="17306176"/>
<gene>
    <name evidence="4" type="ORF">GUITHDRAFT_104793</name>
</gene>
<keyword evidence="2" id="KW-0802">TPR repeat</keyword>
<dbReference type="EnsemblProtists" id="EKX49265">
    <property type="protein sequence ID" value="EKX49265"/>
    <property type="gene ID" value="GUITHDRAFT_104793"/>
</dbReference>
<feature type="compositionally biased region" description="Basic and acidic residues" evidence="3">
    <location>
        <begin position="293"/>
        <end position="318"/>
    </location>
</feature>
<reference evidence="6" key="2">
    <citation type="submission" date="2012-11" db="EMBL/GenBank/DDBJ databases">
        <authorList>
            <person name="Kuo A."/>
            <person name="Curtis B.A."/>
            <person name="Tanifuji G."/>
            <person name="Burki F."/>
            <person name="Gruber A."/>
            <person name="Irimia M."/>
            <person name="Maruyama S."/>
            <person name="Arias M.C."/>
            <person name="Ball S.G."/>
            <person name="Gile G.H."/>
            <person name="Hirakawa Y."/>
            <person name="Hopkins J.F."/>
            <person name="Rensing S.A."/>
            <person name="Schmutz J."/>
            <person name="Symeonidi A."/>
            <person name="Elias M."/>
            <person name="Eveleigh R.J."/>
            <person name="Herman E.K."/>
            <person name="Klute M.J."/>
            <person name="Nakayama T."/>
            <person name="Obornik M."/>
            <person name="Reyes-Prieto A."/>
            <person name="Armbrust E.V."/>
            <person name="Aves S.J."/>
            <person name="Beiko R.G."/>
            <person name="Coutinho P."/>
            <person name="Dacks J.B."/>
            <person name="Durnford D.G."/>
            <person name="Fast N.M."/>
            <person name="Green B.R."/>
            <person name="Grisdale C."/>
            <person name="Hempe F."/>
            <person name="Henrissat B."/>
            <person name="Hoppner M.P."/>
            <person name="Ishida K.-I."/>
            <person name="Kim E."/>
            <person name="Koreny L."/>
            <person name="Kroth P.G."/>
            <person name="Liu Y."/>
            <person name="Malik S.-B."/>
            <person name="Maier U.G."/>
            <person name="McRose D."/>
            <person name="Mock T."/>
            <person name="Neilson J.A."/>
            <person name="Onodera N.T."/>
            <person name="Poole A.M."/>
            <person name="Pritham E.J."/>
            <person name="Richards T.A."/>
            <person name="Rocap G."/>
            <person name="Roy S.W."/>
            <person name="Sarai C."/>
            <person name="Schaack S."/>
            <person name="Shirato S."/>
            <person name="Slamovits C.H."/>
            <person name="Spencer D.F."/>
            <person name="Suzuki S."/>
            <person name="Worden A.Z."/>
            <person name="Zauner S."/>
            <person name="Barry K."/>
            <person name="Bell C."/>
            <person name="Bharti A.K."/>
            <person name="Crow J.A."/>
            <person name="Grimwood J."/>
            <person name="Kramer R."/>
            <person name="Lindquist E."/>
            <person name="Lucas S."/>
            <person name="Salamov A."/>
            <person name="McFadden G.I."/>
            <person name="Lane C.E."/>
            <person name="Keeling P.J."/>
            <person name="Gray M.W."/>
            <person name="Grigoriev I.V."/>
            <person name="Archibald J.M."/>
        </authorList>
    </citation>
    <scope>NUCLEOTIDE SEQUENCE</scope>
    <source>
        <strain evidence="6">CCMP2712</strain>
    </source>
</reference>
<keyword evidence="1" id="KW-0677">Repeat</keyword>
<dbReference type="EMBL" id="JH992982">
    <property type="protein sequence ID" value="EKX49265.1"/>
    <property type="molecule type" value="Genomic_DNA"/>
</dbReference>
<evidence type="ECO:0000256" key="1">
    <source>
        <dbReference type="ARBA" id="ARBA00022737"/>
    </source>
</evidence>
<reference evidence="4 6" key="1">
    <citation type="journal article" date="2012" name="Nature">
        <title>Algal genomes reveal evolutionary mosaicism and the fate of nucleomorphs.</title>
        <authorList>
            <consortium name="DOE Joint Genome Institute"/>
            <person name="Curtis B.A."/>
            <person name="Tanifuji G."/>
            <person name="Burki F."/>
            <person name="Gruber A."/>
            <person name="Irimia M."/>
            <person name="Maruyama S."/>
            <person name="Arias M.C."/>
            <person name="Ball S.G."/>
            <person name="Gile G.H."/>
            <person name="Hirakawa Y."/>
            <person name="Hopkins J.F."/>
            <person name="Kuo A."/>
            <person name="Rensing S.A."/>
            <person name="Schmutz J."/>
            <person name="Symeonidi A."/>
            <person name="Elias M."/>
            <person name="Eveleigh R.J."/>
            <person name="Herman E.K."/>
            <person name="Klute M.J."/>
            <person name="Nakayama T."/>
            <person name="Obornik M."/>
            <person name="Reyes-Prieto A."/>
            <person name="Armbrust E.V."/>
            <person name="Aves S.J."/>
            <person name="Beiko R.G."/>
            <person name="Coutinho P."/>
            <person name="Dacks J.B."/>
            <person name="Durnford D.G."/>
            <person name="Fast N.M."/>
            <person name="Green B.R."/>
            <person name="Grisdale C.J."/>
            <person name="Hempel F."/>
            <person name="Henrissat B."/>
            <person name="Hoppner M.P."/>
            <person name="Ishida K."/>
            <person name="Kim E."/>
            <person name="Koreny L."/>
            <person name="Kroth P.G."/>
            <person name="Liu Y."/>
            <person name="Malik S.B."/>
            <person name="Maier U.G."/>
            <person name="McRose D."/>
            <person name="Mock T."/>
            <person name="Neilson J.A."/>
            <person name="Onodera N.T."/>
            <person name="Poole A.M."/>
            <person name="Pritham E.J."/>
            <person name="Richards T.A."/>
            <person name="Rocap G."/>
            <person name="Roy S.W."/>
            <person name="Sarai C."/>
            <person name="Schaack S."/>
            <person name="Shirato S."/>
            <person name="Slamovits C.H."/>
            <person name="Spencer D.F."/>
            <person name="Suzuki S."/>
            <person name="Worden A.Z."/>
            <person name="Zauner S."/>
            <person name="Barry K."/>
            <person name="Bell C."/>
            <person name="Bharti A.K."/>
            <person name="Crow J.A."/>
            <person name="Grimwood J."/>
            <person name="Kramer R."/>
            <person name="Lindquist E."/>
            <person name="Lucas S."/>
            <person name="Salamov A."/>
            <person name="McFadden G.I."/>
            <person name="Lane C.E."/>
            <person name="Keeling P.J."/>
            <person name="Gray M.W."/>
            <person name="Grigoriev I.V."/>
            <person name="Archibald J.M."/>
        </authorList>
    </citation>
    <scope>NUCLEOTIDE SEQUENCE</scope>
    <source>
        <strain evidence="4 6">CCMP2712</strain>
    </source>
</reference>
<dbReference type="SUPFAM" id="SSF48452">
    <property type="entry name" value="TPR-like"/>
    <property type="match status" value="1"/>
</dbReference>
<evidence type="ECO:0000313" key="4">
    <source>
        <dbReference type="EMBL" id="EKX49265.1"/>
    </source>
</evidence>
<dbReference type="InterPro" id="IPR011990">
    <property type="entry name" value="TPR-like_helical_dom_sf"/>
</dbReference>
<organism evidence="4">
    <name type="scientific">Guillardia theta (strain CCMP2712)</name>
    <name type="common">Cryptophyte</name>
    <dbReference type="NCBI Taxonomy" id="905079"/>
    <lineage>
        <taxon>Eukaryota</taxon>
        <taxon>Cryptophyceae</taxon>
        <taxon>Pyrenomonadales</taxon>
        <taxon>Geminigeraceae</taxon>
        <taxon>Guillardia</taxon>
    </lineage>
</organism>